<dbReference type="InterPro" id="IPR000868">
    <property type="entry name" value="Isochorismatase-like_dom"/>
</dbReference>
<evidence type="ECO:0000313" key="4">
    <source>
        <dbReference type="Proteomes" id="UP001139700"/>
    </source>
</evidence>
<gene>
    <name evidence="3" type="ORF">LXM24_01210</name>
</gene>
<organism evidence="3 4">
    <name type="scientific">Dyadobacter fanqingshengii</name>
    <dbReference type="NCBI Taxonomy" id="2906443"/>
    <lineage>
        <taxon>Bacteria</taxon>
        <taxon>Pseudomonadati</taxon>
        <taxon>Bacteroidota</taxon>
        <taxon>Cytophagia</taxon>
        <taxon>Cytophagales</taxon>
        <taxon>Spirosomataceae</taxon>
        <taxon>Dyadobacter</taxon>
    </lineage>
</organism>
<dbReference type="SUPFAM" id="SSF52499">
    <property type="entry name" value="Isochorismatase-like hydrolases"/>
    <property type="match status" value="1"/>
</dbReference>
<comment type="caution">
    <text evidence="3">The sequence shown here is derived from an EMBL/GenBank/DDBJ whole genome shotgun (WGS) entry which is preliminary data.</text>
</comment>
<sequence>MKPQTCLLIIDMQKGSFTPETPWFETDSIVKKINSLAAMFRKNAWLVAFVQHNGSAMDEFIPNTHDWELLDDLMVHEQDMMVEKFANDVFYNTNFHAKLKELHVNEIVITGCATDFCVESTIQSALVKDFNILVVEDGHTTGNRPFMEARQVINHYNWVWKNMTPTKGKIEVRPYSTIMTLHEQAIDQS</sequence>
<keyword evidence="4" id="KW-1185">Reference proteome</keyword>
<dbReference type="AlphaFoldDB" id="A0A9X1P8R3"/>
<protein>
    <submittedName>
        <fullName evidence="3">Isochorismatase family protein</fullName>
    </submittedName>
</protein>
<dbReference type="PANTHER" id="PTHR43540:SF14">
    <property type="entry name" value="ISOCHORISMATASE"/>
    <property type="match status" value="1"/>
</dbReference>
<dbReference type="InterPro" id="IPR036380">
    <property type="entry name" value="Isochorismatase-like_sf"/>
</dbReference>
<evidence type="ECO:0000313" key="3">
    <source>
        <dbReference type="EMBL" id="MCF0038685.1"/>
    </source>
</evidence>
<dbReference type="EMBL" id="JAJTTA010000001">
    <property type="protein sequence ID" value="MCF0038685.1"/>
    <property type="molecule type" value="Genomic_DNA"/>
</dbReference>
<name>A0A9X1P8R3_9BACT</name>
<evidence type="ECO:0000259" key="2">
    <source>
        <dbReference type="Pfam" id="PF00857"/>
    </source>
</evidence>
<dbReference type="RefSeq" id="WP_234611198.1">
    <property type="nucleotide sequence ID" value="NZ_CP098806.1"/>
</dbReference>
<dbReference type="Proteomes" id="UP001139700">
    <property type="component" value="Unassembled WGS sequence"/>
</dbReference>
<feature type="domain" description="Isochorismatase-like" evidence="2">
    <location>
        <begin position="5"/>
        <end position="144"/>
    </location>
</feature>
<dbReference type="GO" id="GO:0016787">
    <property type="term" value="F:hydrolase activity"/>
    <property type="evidence" value="ECO:0007669"/>
    <property type="project" value="UniProtKB-KW"/>
</dbReference>
<dbReference type="Gene3D" id="3.40.50.850">
    <property type="entry name" value="Isochorismatase-like"/>
    <property type="match status" value="1"/>
</dbReference>
<accession>A0A9X1P8R3</accession>
<dbReference type="Pfam" id="PF00857">
    <property type="entry name" value="Isochorismatase"/>
    <property type="match status" value="1"/>
</dbReference>
<dbReference type="PANTHER" id="PTHR43540">
    <property type="entry name" value="PEROXYUREIDOACRYLATE/UREIDOACRYLATE AMIDOHYDROLASE-RELATED"/>
    <property type="match status" value="1"/>
</dbReference>
<reference evidence="3" key="1">
    <citation type="submission" date="2021-12" db="EMBL/GenBank/DDBJ databases">
        <title>Novel species in genus Dyadobacter.</title>
        <authorList>
            <person name="Ma C."/>
        </authorList>
    </citation>
    <scope>NUCLEOTIDE SEQUENCE</scope>
    <source>
        <strain evidence="3">CY399</strain>
    </source>
</reference>
<keyword evidence="1" id="KW-0378">Hydrolase</keyword>
<dbReference type="InterPro" id="IPR050272">
    <property type="entry name" value="Isochorismatase-like_hydrls"/>
</dbReference>
<evidence type="ECO:0000256" key="1">
    <source>
        <dbReference type="ARBA" id="ARBA00022801"/>
    </source>
</evidence>
<proteinExistence type="predicted"/>